<evidence type="ECO:0000256" key="2">
    <source>
        <dbReference type="SAM" id="MobiDB-lite"/>
    </source>
</evidence>
<name>A0A0L0DBS2_THETB</name>
<feature type="region of interest" description="Disordered" evidence="2">
    <location>
        <begin position="1"/>
        <end position="31"/>
    </location>
</feature>
<organism evidence="4 5">
    <name type="scientific">Thecamonas trahens ATCC 50062</name>
    <dbReference type="NCBI Taxonomy" id="461836"/>
    <lineage>
        <taxon>Eukaryota</taxon>
        <taxon>Apusozoa</taxon>
        <taxon>Apusomonadida</taxon>
        <taxon>Apusomonadidae</taxon>
        <taxon>Thecamonas</taxon>
    </lineage>
</organism>
<feature type="region of interest" description="Disordered" evidence="2">
    <location>
        <begin position="45"/>
        <end position="72"/>
    </location>
</feature>
<dbReference type="Proteomes" id="UP000054408">
    <property type="component" value="Unassembled WGS sequence"/>
</dbReference>
<feature type="compositionally biased region" description="Low complexity" evidence="2">
    <location>
        <begin position="241"/>
        <end position="250"/>
    </location>
</feature>
<gene>
    <name evidence="4" type="ORF">AMSG_06072</name>
</gene>
<evidence type="ECO:0000259" key="3">
    <source>
        <dbReference type="PROSITE" id="PS50158"/>
    </source>
</evidence>
<dbReference type="GeneID" id="25565333"/>
<evidence type="ECO:0000313" key="4">
    <source>
        <dbReference type="EMBL" id="KNC49794.1"/>
    </source>
</evidence>
<dbReference type="PROSITE" id="PS50158">
    <property type="entry name" value="ZF_CCHC"/>
    <property type="match status" value="1"/>
</dbReference>
<feature type="compositionally biased region" description="Basic residues" evidence="2">
    <location>
        <begin position="1"/>
        <end position="16"/>
    </location>
</feature>
<feature type="compositionally biased region" description="Basic and acidic residues" evidence="2">
    <location>
        <begin position="157"/>
        <end position="170"/>
    </location>
</feature>
<dbReference type="GO" id="GO:0008270">
    <property type="term" value="F:zinc ion binding"/>
    <property type="evidence" value="ECO:0007669"/>
    <property type="project" value="UniProtKB-KW"/>
</dbReference>
<dbReference type="SMART" id="SM00343">
    <property type="entry name" value="ZnF_C2HC"/>
    <property type="match status" value="1"/>
</dbReference>
<evidence type="ECO:0000256" key="1">
    <source>
        <dbReference type="PROSITE-ProRule" id="PRU00047"/>
    </source>
</evidence>
<feature type="region of interest" description="Disordered" evidence="2">
    <location>
        <begin position="228"/>
        <end position="250"/>
    </location>
</feature>
<dbReference type="InterPro" id="IPR036875">
    <property type="entry name" value="Znf_CCHC_sf"/>
</dbReference>
<dbReference type="InterPro" id="IPR001878">
    <property type="entry name" value="Znf_CCHC"/>
</dbReference>
<keyword evidence="1" id="KW-0479">Metal-binding</keyword>
<protein>
    <recommendedName>
        <fullName evidence="3">CCHC-type domain-containing protein</fullName>
    </recommendedName>
</protein>
<feature type="domain" description="CCHC-type" evidence="3">
    <location>
        <begin position="31"/>
        <end position="46"/>
    </location>
</feature>
<dbReference type="EMBL" id="GL349457">
    <property type="protein sequence ID" value="KNC49794.1"/>
    <property type="molecule type" value="Genomic_DNA"/>
</dbReference>
<feature type="compositionally biased region" description="Gly residues" evidence="2">
    <location>
        <begin position="17"/>
        <end position="28"/>
    </location>
</feature>
<dbReference type="AlphaFoldDB" id="A0A0L0DBS2"/>
<keyword evidence="1" id="KW-0862">Zinc</keyword>
<keyword evidence="5" id="KW-1185">Reference proteome</keyword>
<sequence>MTQVRRKGKEKSKRRGGGGGGGGRGGGSRTCYRCGSAAHQVSQCPELHPELAQSGDEEGDEANKYRRRGKGDGNAFRFEAMEEALRREAVESVDVLEVVETREEAVERAELIGLSAVGQALDVPDELLTKAVAADDVDWSLYTDKDAATLAVEALPDDNRDLEGPSKPDRPAPAGTSLRKQADRLAQLDGRAPIVSATISLDDGALPGIAAADDGDVDALLASSAARTAPSTTGSGKVQLAPTATATPAPADAVAAAVDATTEDLEDWLDDVI</sequence>
<accession>A0A0L0DBS2</accession>
<keyword evidence="1" id="KW-0863">Zinc-finger</keyword>
<evidence type="ECO:0000313" key="5">
    <source>
        <dbReference type="Proteomes" id="UP000054408"/>
    </source>
</evidence>
<feature type="region of interest" description="Disordered" evidence="2">
    <location>
        <begin position="154"/>
        <end position="178"/>
    </location>
</feature>
<dbReference type="GO" id="GO:0003676">
    <property type="term" value="F:nucleic acid binding"/>
    <property type="evidence" value="ECO:0007669"/>
    <property type="project" value="InterPro"/>
</dbReference>
<proteinExistence type="predicted"/>
<dbReference type="SUPFAM" id="SSF57756">
    <property type="entry name" value="Retrovirus zinc finger-like domains"/>
    <property type="match status" value="1"/>
</dbReference>
<reference evidence="4 5" key="1">
    <citation type="submission" date="2010-05" db="EMBL/GenBank/DDBJ databases">
        <title>The Genome Sequence of Thecamonas trahens ATCC 50062.</title>
        <authorList>
            <consortium name="The Broad Institute Genome Sequencing Platform"/>
            <person name="Russ C."/>
            <person name="Cuomo C."/>
            <person name="Shea T."/>
            <person name="Young S.K."/>
            <person name="Zeng Q."/>
            <person name="Koehrsen M."/>
            <person name="Haas B."/>
            <person name="Borodovsky M."/>
            <person name="Guigo R."/>
            <person name="Alvarado L."/>
            <person name="Berlin A."/>
            <person name="Bochicchio J."/>
            <person name="Borenstein D."/>
            <person name="Chapman S."/>
            <person name="Chen Z."/>
            <person name="Freedman E."/>
            <person name="Gellesch M."/>
            <person name="Goldberg J."/>
            <person name="Griggs A."/>
            <person name="Gujja S."/>
            <person name="Heilman E."/>
            <person name="Heiman D."/>
            <person name="Hepburn T."/>
            <person name="Howarth C."/>
            <person name="Jen D."/>
            <person name="Larson L."/>
            <person name="Mehta T."/>
            <person name="Park D."/>
            <person name="Pearson M."/>
            <person name="Roberts A."/>
            <person name="Saif S."/>
            <person name="Shenoy N."/>
            <person name="Sisk P."/>
            <person name="Stolte C."/>
            <person name="Sykes S."/>
            <person name="Thomson T."/>
            <person name="Walk T."/>
            <person name="White J."/>
            <person name="Yandava C."/>
            <person name="Burger G."/>
            <person name="Gray M.W."/>
            <person name="Holland P.W.H."/>
            <person name="King N."/>
            <person name="Lang F.B.F."/>
            <person name="Roger A.J."/>
            <person name="Ruiz-Trillo I."/>
            <person name="Lander E."/>
            <person name="Nusbaum C."/>
        </authorList>
    </citation>
    <scope>NUCLEOTIDE SEQUENCE [LARGE SCALE GENOMIC DNA]</scope>
    <source>
        <strain evidence="4 5">ATCC 50062</strain>
    </source>
</reference>
<dbReference type="RefSeq" id="XP_013757578.1">
    <property type="nucleotide sequence ID" value="XM_013902124.1"/>
</dbReference>